<feature type="domain" description="AB hydrolase-1" evidence="1">
    <location>
        <begin position="26"/>
        <end position="157"/>
    </location>
</feature>
<keyword evidence="3" id="KW-1185">Reference proteome</keyword>
<name>A0ABY6A3Y3_9BURK</name>
<evidence type="ECO:0000313" key="3">
    <source>
        <dbReference type="Proteomes" id="UP001058290"/>
    </source>
</evidence>
<dbReference type="InterPro" id="IPR000073">
    <property type="entry name" value="AB_hydrolase_1"/>
</dbReference>
<dbReference type="EMBL" id="CP104377">
    <property type="protein sequence ID" value="UXC20259.1"/>
    <property type="molecule type" value="Genomic_DNA"/>
</dbReference>
<dbReference type="InterPro" id="IPR050266">
    <property type="entry name" value="AB_hydrolase_sf"/>
</dbReference>
<dbReference type="Proteomes" id="UP001058290">
    <property type="component" value="Chromosome"/>
</dbReference>
<gene>
    <name evidence="2" type="ORF">N4T19_09180</name>
</gene>
<dbReference type="PANTHER" id="PTHR43798">
    <property type="entry name" value="MONOACYLGLYCEROL LIPASE"/>
    <property type="match status" value="1"/>
</dbReference>
<dbReference type="Pfam" id="PF00561">
    <property type="entry name" value="Abhydrolase_1"/>
    <property type="match status" value="1"/>
</dbReference>
<dbReference type="RefSeq" id="WP_116925874.1">
    <property type="nucleotide sequence ID" value="NZ_CP104377.1"/>
</dbReference>
<dbReference type="Gene3D" id="3.40.50.1820">
    <property type="entry name" value="alpha/beta hydrolase"/>
    <property type="match status" value="1"/>
</dbReference>
<protein>
    <submittedName>
        <fullName evidence="2">Alpha/beta hydrolase</fullName>
    </submittedName>
</protein>
<dbReference type="InterPro" id="IPR029058">
    <property type="entry name" value="AB_hydrolase_fold"/>
</dbReference>
<reference evidence="2" key="1">
    <citation type="submission" date="2022-09" db="EMBL/GenBank/DDBJ databases">
        <title>Bacterial diversity in gut of crayfish and pufferfish.</title>
        <authorList>
            <person name="Huang Y."/>
        </authorList>
    </citation>
    <scope>NUCLEOTIDE SEQUENCE</scope>
    <source>
        <strain evidence="2">PR12</strain>
    </source>
</reference>
<dbReference type="PANTHER" id="PTHR43798:SF5">
    <property type="entry name" value="MONOACYLGLYCEROL LIPASE ABHD6"/>
    <property type="match status" value="1"/>
</dbReference>
<keyword evidence="2" id="KW-0378">Hydrolase</keyword>
<organism evidence="2 3">
    <name type="scientific">Comamonas squillarum</name>
    <dbReference type="NCBI Taxonomy" id="2977320"/>
    <lineage>
        <taxon>Bacteria</taxon>
        <taxon>Pseudomonadati</taxon>
        <taxon>Pseudomonadota</taxon>
        <taxon>Betaproteobacteria</taxon>
        <taxon>Burkholderiales</taxon>
        <taxon>Comamonadaceae</taxon>
        <taxon>Comamonas</taxon>
    </lineage>
</organism>
<dbReference type="GO" id="GO:0016787">
    <property type="term" value="F:hydrolase activity"/>
    <property type="evidence" value="ECO:0007669"/>
    <property type="project" value="UniProtKB-KW"/>
</dbReference>
<evidence type="ECO:0000259" key="1">
    <source>
        <dbReference type="Pfam" id="PF00561"/>
    </source>
</evidence>
<accession>A0ABY6A3Y3</accession>
<proteinExistence type="predicted"/>
<dbReference type="SUPFAM" id="SSF53474">
    <property type="entry name" value="alpha/beta-Hydrolases"/>
    <property type="match status" value="1"/>
</dbReference>
<sequence length="292" mass="32464">MFERFDTRDVPVNGTVIRCRVAGTGPALLLLHGHPQSHVMWHRVAPALAETFTVVCADLRGYGDSARPGASPHNAAYSKRTMAQDMADMMTRLGFAQFRLAAHDRGARVAHRLLLDHPGRVTRAMLLDIAPTLAMYEQTTEAFAKAYWHWFFLIQPAPLPERLIDADPAAYIRDVMGRRHAGLAAFAPEALQEYLRCITIPGTATAICEDYRASAGIDLEHDRADRANCHQVTAPLRVLWGAEGAVGRCFPVLDLWREAATEVTGKALDCGHYIAEEQPAQLLEEMREFFAF</sequence>
<evidence type="ECO:0000313" key="2">
    <source>
        <dbReference type="EMBL" id="UXC20259.1"/>
    </source>
</evidence>